<evidence type="ECO:0000313" key="8">
    <source>
        <dbReference type="RefSeq" id="XP_026684254.1"/>
    </source>
</evidence>
<proteinExistence type="predicted"/>
<dbReference type="InterPro" id="IPR000884">
    <property type="entry name" value="TSP1_rpt"/>
</dbReference>
<dbReference type="AlphaFoldDB" id="A0A3Q0J708"/>
<dbReference type="GO" id="GO:0005576">
    <property type="term" value="C:extracellular region"/>
    <property type="evidence" value="ECO:0007669"/>
    <property type="project" value="UniProtKB-SubCell"/>
</dbReference>
<keyword evidence="5" id="KW-0677">Repeat</keyword>
<dbReference type="SUPFAM" id="SSF82895">
    <property type="entry name" value="TSP-1 type 1 repeat"/>
    <property type="match status" value="2"/>
</dbReference>
<dbReference type="RefSeq" id="XP_026684254.1">
    <property type="nucleotide sequence ID" value="XM_026828453.1"/>
</dbReference>
<dbReference type="KEGG" id="dci:103516150"/>
<keyword evidence="2" id="KW-0964">Secreted</keyword>
<evidence type="ECO:0000259" key="6">
    <source>
        <dbReference type="PROSITE" id="PS51046"/>
    </source>
</evidence>
<dbReference type="Pfam" id="PF08685">
    <property type="entry name" value="GON"/>
    <property type="match status" value="1"/>
</dbReference>
<dbReference type="Gene3D" id="2.20.100.10">
    <property type="entry name" value="Thrombospondin type-1 (TSP1) repeat"/>
    <property type="match status" value="2"/>
</dbReference>
<dbReference type="PaxDb" id="121845-A0A3Q0J708"/>
<dbReference type="InterPro" id="IPR036383">
    <property type="entry name" value="TSP1_rpt_sf"/>
</dbReference>
<evidence type="ECO:0000256" key="4">
    <source>
        <dbReference type="ARBA" id="ARBA00022729"/>
    </source>
</evidence>
<gene>
    <name evidence="8" type="primary">LOC103516150</name>
</gene>
<reference evidence="8" key="1">
    <citation type="submission" date="2025-08" db="UniProtKB">
        <authorList>
            <consortium name="RefSeq"/>
        </authorList>
    </citation>
    <scope>IDENTIFICATION</scope>
</reference>
<accession>A0A3Q0J708</accession>
<dbReference type="PROSITE" id="PS51046">
    <property type="entry name" value="GON"/>
    <property type="match status" value="1"/>
</dbReference>
<dbReference type="PROSITE" id="PS50092">
    <property type="entry name" value="TSP1"/>
    <property type="match status" value="2"/>
</dbReference>
<organism evidence="7 8">
    <name type="scientific">Diaphorina citri</name>
    <name type="common">Asian citrus psyllid</name>
    <dbReference type="NCBI Taxonomy" id="121845"/>
    <lineage>
        <taxon>Eukaryota</taxon>
        <taxon>Metazoa</taxon>
        <taxon>Ecdysozoa</taxon>
        <taxon>Arthropoda</taxon>
        <taxon>Hexapoda</taxon>
        <taxon>Insecta</taxon>
        <taxon>Pterygota</taxon>
        <taxon>Neoptera</taxon>
        <taxon>Paraneoptera</taxon>
        <taxon>Hemiptera</taxon>
        <taxon>Sternorrhyncha</taxon>
        <taxon>Psylloidea</taxon>
        <taxon>Psyllidae</taxon>
        <taxon>Diaphorininae</taxon>
        <taxon>Diaphorina</taxon>
    </lineage>
</organism>
<name>A0A3Q0J708_DIACI</name>
<keyword evidence="3" id="KW-0479">Metal-binding</keyword>
<dbReference type="GO" id="GO:0004222">
    <property type="term" value="F:metalloendopeptidase activity"/>
    <property type="evidence" value="ECO:0007669"/>
    <property type="project" value="InterPro"/>
</dbReference>
<evidence type="ECO:0000256" key="5">
    <source>
        <dbReference type="ARBA" id="ARBA00022737"/>
    </source>
</evidence>
<dbReference type="FunFam" id="2.20.100.10:FF:000005">
    <property type="entry name" value="ADAM metallopeptidase with thrombospondin type 1 motif 9"/>
    <property type="match status" value="1"/>
</dbReference>
<comment type="subcellular location">
    <subcellularLocation>
        <location evidence="1">Secreted</location>
    </subcellularLocation>
</comment>
<dbReference type="GeneID" id="103516150"/>
<keyword evidence="7" id="KW-1185">Reference proteome</keyword>
<feature type="domain" description="GON" evidence="6">
    <location>
        <begin position="129"/>
        <end position="309"/>
    </location>
</feature>
<dbReference type="Pfam" id="PF19030">
    <property type="entry name" value="TSP1_ADAMTS"/>
    <property type="match status" value="2"/>
</dbReference>
<protein>
    <submittedName>
        <fullName evidence="8">A disintegrin and metalloproteinase with thrombospondin motifs gon-1-like</fullName>
    </submittedName>
</protein>
<keyword evidence="4" id="KW-0732">Signal</keyword>
<dbReference type="Proteomes" id="UP000079169">
    <property type="component" value="Unplaced"/>
</dbReference>
<evidence type="ECO:0000256" key="2">
    <source>
        <dbReference type="ARBA" id="ARBA00022525"/>
    </source>
</evidence>
<dbReference type="PANTHER" id="PTHR13723">
    <property type="entry name" value="ADAMTS A DISINTEGRIN AND METALLOPROTEASE WITH THROMBOSPONDIN MOTIFS PROTEASE"/>
    <property type="match status" value="1"/>
</dbReference>
<dbReference type="InterPro" id="IPR050439">
    <property type="entry name" value="ADAMTS_ADAMTS-like"/>
</dbReference>
<evidence type="ECO:0000256" key="1">
    <source>
        <dbReference type="ARBA" id="ARBA00004613"/>
    </source>
</evidence>
<dbReference type="SMART" id="SM00209">
    <property type="entry name" value="TSP1"/>
    <property type="match status" value="2"/>
</dbReference>
<evidence type="ECO:0000256" key="3">
    <source>
        <dbReference type="ARBA" id="ARBA00022723"/>
    </source>
</evidence>
<dbReference type="InterPro" id="IPR012314">
    <property type="entry name" value="Pept_M12B_GON-ADAMTSs"/>
</dbReference>
<evidence type="ECO:0000313" key="7">
    <source>
        <dbReference type="Proteomes" id="UP000079169"/>
    </source>
</evidence>
<dbReference type="STRING" id="121845.A0A3Q0J708"/>
<dbReference type="GO" id="GO:0008270">
    <property type="term" value="F:zinc ion binding"/>
    <property type="evidence" value="ECO:0007669"/>
    <property type="project" value="InterPro"/>
</dbReference>
<sequence length="309" mass="35462">MAKKLEMRKKKLKMAAWKCSVSCGSGKQTRDFSCRRIRDNTSLPHHQCDGRVKPPAVRVCQMEPCNAAASDYYWVPGHWQECSHPCGKKGKQSRKLYCYHQNGKRVNRRLCDWNIRPPKKRSCNIKKCGVTSCAEYRTKLGVRQDGEYKLNILGRNLSIYCHRMNSTEPREYLTLHSETNNYAEKYDRRLLDPDTCPNQGVRDDSCRCTDAASDAGITTFYRLRLNITSLKVNTKDFTFSRQRQGQPQAYGEAGDCYSRVKCPQGRFSIDLTGTGFMISAQTTWVSHGPSASMVFNKLDVRNNFDLLFM</sequence>